<comment type="similarity">
    <text evidence="1">Belongs to the LysR transcriptional regulatory family.</text>
</comment>
<sequence length="249" mass="27520">MRFTVPYSRCITLIAPLLGEFHVQPPDIQLEMHLGNEKLDLIGGEADLALRVGALPDSNLVARKLGSLRTRVFASPSYIERYADRCIRTSCNFIARWRCKNRNVHNNRFFWSLSDCSDVRDFPVNPLMVANDPAALNGAVLCGEGLLLTGDVMAKPFVQSGLVRRVLAGWTGPEVDVNAVFPGGRLVSPKVRAFVGFLVTRMNFYTDDMMPQCPARLAAQKADNDAKVEVGTEAKLRAEGKRILENVTA</sequence>
<gene>
    <name evidence="3" type="ORF">XpopCFBP1817_07675</name>
</gene>
<accession>A0A2S7ERY5</accession>
<reference evidence="4" key="1">
    <citation type="submission" date="2016-08" db="EMBL/GenBank/DDBJ databases">
        <authorList>
            <person name="Merda D."/>
            <person name="Briand M."/>
            <person name="Taghouti G."/>
            <person name="Carrere S."/>
            <person name="Gouzy J."/>
            <person name="Portier P."/>
            <person name="Jacques M.-A."/>
            <person name="Fischer-Le Saux M."/>
        </authorList>
    </citation>
    <scope>NUCLEOTIDE SEQUENCE [LARGE SCALE GENOMIC DNA]</scope>
    <source>
        <strain evidence="4">CFBP1817</strain>
    </source>
</reference>
<dbReference type="SUPFAM" id="SSF53850">
    <property type="entry name" value="Periplasmic binding protein-like II"/>
    <property type="match status" value="1"/>
</dbReference>
<protein>
    <submittedName>
        <fullName evidence="3">LysR family transcriptional regulator</fullName>
    </submittedName>
</protein>
<evidence type="ECO:0000259" key="2">
    <source>
        <dbReference type="Pfam" id="PF03466"/>
    </source>
</evidence>
<evidence type="ECO:0000256" key="1">
    <source>
        <dbReference type="ARBA" id="ARBA00009437"/>
    </source>
</evidence>
<dbReference type="CDD" id="cd08422">
    <property type="entry name" value="PBP2_CrgA_like"/>
    <property type="match status" value="1"/>
</dbReference>
<comment type="caution">
    <text evidence="3">The sequence shown here is derived from an EMBL/GenBank/DDBJ whole genome shotgun (WGS) entry which is preliminary data.</text>
</comment>
<dbReference type="GO" id="GO:0006351">
    <property type="term" value="P:DNA-templated transcription"/>
    <property type="evidence" value="ECO:0007669"/>
    <property type="project" value="TreeGrafter"/>
</dbReference>
<evidence type="ECO:0000313" key="3">
    <source>
        <dbReference type="EMBL" id="PPU95840.1"/>
    </source>
</evidence>
<dbReference type="PANTHER" id="PTHR30537">
    <property type="entry name" value="HTH-TYPE TRANSCRIPTIONAL REGULATOR"/>
    <property type="match status" value="1"/>
</dbReference>
<dbReference type="Pfam" id="PF03466">
    <property type="entry name" value="LysR_substrate"/>
    <property type="match status" value="1"/>
</dbReference>
<dbReference type="EMBL" id="MDEJ01000035">
    <property type="protein sequence ID" value="PPU95840.1"/>
    <property type="molecule type" value="Genomic_DNA"/>
</dbReference>
<feature type="domain" description="LysR substrate-binding" evidence="2">
    <location>
        <begin position="2"/>
        <end position="202"/>
    </location>
</feature>
<dbReference type="Gene3D" id="3.40.190.290">
    <property type="match status" value="1"/>
</dbReference>
<dbReference type="GO" id="GO:0003700">
    <property type="term" value="F:DNA-binding transcription factor activity"/>
    <property type="evidence" value="ECO:0007669"/>
    <property type="project" value="TreeGrafter"/>
</dbReference>
<dbReference type="GO" id="GO:0043565">
    <property type="term" value="F:sequence-specific DNA binding"/>
    <property type="evidence" value="ECO:0007669"/>
    <property type="project" value="TreeGrafter"/>
</dbReference>
<name>A0A2S7ERY5_9XANT</name>
<dbReference type="InterPro" id="IPR005119">
    <property type="entry name" value="LysR_subst-bd"/>
</dbReference>
<dbReference type="Proteomes" id="UP000239939">
    <property type="component" value="Unassembled WGS sequence"/>
</dbReference>
<dbReference type="AlphaFoldDB" id="A0A2S7ERY5"/>
<proteinExistence type="inferred from homology"/>
<dbReference type="PANTHER" id="PTHR30537:SF68">
    <property type="entry name" value="TRANSCRIPTIONAL REGULATOR-RELATED"/>
    <property type="match status" value="1"/>
</dbReference>
<keyword evidence="4" id="KW-1185">Reference proteome</keyword>
<organism evidence="3 4">
    <name type="scientific">Xanthomonas populi</name>
    <dbReference type="NCBI Taxonomy" id="53414"/>
    <lineage>
        <taxon>Bacteria</taxon>
        <taxon>Pseudomonadati</taxon>
        <taxon>Pseudomonadota</taxon>
        <taxon>Gammaproteobacteria</taxon>
        <taxon>Lysobacterales</taxon>
        <taxon>Lysobacteraceae</taxon>
        <taxon>Xanthomonas</taxon>
    </lineage>
</organism>
<evidence type="ECO:0000313" key="4">
    <source>
        <dbReference type="Proteomes" id="UP000239939"/>
    </source>
</evidence>
<dbReference type="InterPro" id="IPR058163">
    <property type="entry name" value="LysR-type_TF_proteobact-type"/>
</dbReference>